<dbReference type="GO" id="GO:0030246">
    <property type="term" value="F:carbohydrate binding"/>
    <property type="evidence" value="ECO:0007669"/>
    <property type="project" value="InterPro"/>
</dbReference>
<dbReference type="InterPro" id="IPR034904">
    <property type="entry name" value="FSCA_dom_sf"/>
</dbReference>
<organism evidence="2 3">
    <name type="scientific">Daejeonella rubra</name>
    <dbReference type="NCBI Taxonomy" id="990371"/>
    <lineage>
        <taxon>Bacteria</taxon>
        <taxon>Pseudomonadati</taxon>
        <taxon>Bacteroidota</taxon>
        <taxon>Sphingobacteriia</taxon>
        <taxon>Sphingobacteriales</taxon>
        <taxon>Sphingobacteriaceae</taxon>
        <taxon>Daejeonella</taxon>
    </lineage>
</organism>
<dbReference type="PANTHER" id="PTHR42831:SF1">
    <property type="entry name" value="FE-S PROTEIN MATURATION AUXILIARY FACTOR YITW"/>
    <property type="match status" value="1"/>
</dbReference>
<dbReference type="Gene3D" id="3.30.300.130">
    <property type="entry name" value="Fe-S cluster assembly (FSCA)"/>
    <property type="match status" value="1"/>
</dbReference>
<dbReference type="SUPFAM" id="SSF74650">
    <property type="entry name" value="Galactose mutarotase-like"/>
    <property type="match status" value="1"/>
</dbReference>
<evidence type="ECO:0000313" key="3">
    <source>
        <dbReference type="Proteomes" id="UP000199226"/>
    </source>
</evidence>
<sequence>MKKSDLTNPALKMHENGTELNEEIVANKAVNDGDLKILDPIKRRKFLGMGLLGFAGLTLPVSSKAEGQIALKNFINESIPISDKTTSQTDGFDDKIKLLQEAWAKKDFRTARAITDSIRISQIQAQAEEENFGMPLIGANQFGTVASLHPALKTWANGWKYYKVVSLEEKVGIQRKAEPVEVLLSFQSSQTASLAREIRVAEIIDGVLTEVISQVFSEIRRGSEKICKLLFLADNKGKEKKSYLIFYGNLDAELPNYQSDLKVTGEGYGLDIENEYFTAYLSKQTGQLARLILKREHGLEIYSGGQGHGEPAGIDWAHDYVSEEGVQKMRISLWGECPDYEVVRGPICTIIRRWGFPYSPVHPLFSPARMNMDIEYRFYAGLPYFHKFGHMTAVKQFAPAALRDDEWVITGQSFNEMLWMGPDEKLKMGEVPKESAEKLWGIGFFNKDTKDSFFGLFLEHYAEGLPELSHNGSPNLYYKWHGQIWSRYPVPKDIKIIPKGAVLHQKNAYVTIPFTAQDGPAQIESLRKELLNPLAASGAELQKNVIVKDSTRRLARSGEAQDSPISKALLWKALGDVKDPQLYKADISVVDLGLIYDISVRGGTVKILMAMPHRGRPLGTYFTHGSNVVHATVSKTILEALYEVPGVRKVVMEQTWHPEWSSNLLTDDGRRKLGL</sequence>
<dbReference type="RefSeq" id="WP_090704105.1">
    <property type="nucleotide sequence ID" value="NZ_FNHH01000010.1"/>
</dbReference>
<accession>A0A1G9SJE7</accession>
<proteinExistence type="predicted"/>
<dbReference type="GO" id="GO:0005975">
    <property type="term" value="P:carbohydrate metabolic process"/>
    <property type="evidence" value="ECO:0007669"/>
    <property type="project" value="InterPro"/>
</dbReference>
<dbReference type="STRING" id="990371.SAMN05421813_11081"/>
<dbReference type="InterPro" id="IPR052339">
    <property type="entry name" value="Fe-S_Maturation_MIP18"/>
</dbReference>
<evidence type="ECO:0000313" key="2">
    <source>
        <dbReference type="EMBL" id="SDM35420.1"/>
    </source>
</evidence>
<dbReference type="SUPFAM" id="SSF117916">
    <property type="entry name" value="Fe-S cluster assembly (FSCA) domain-like"/>
    <property type="match status" value="1"/>
</dbReference>
<gene>
    <name evidence="2" type="ORF">SAMN05421813_11081</name>
</gene>
<dbReference type="OrthoDB" id="1405334at2"/>
<dbReference type="Proteomes" id="UP000199226">
    <property type="component" value="Unassembled WGS sequence"/>
</dbReference>
<dbReference type="GO" id="GO:0003824">
    <property type="term" value="F:catalytic activity"/>
    <property type="evidence" value="ECO:0007669"/>
    <property type="project" value="InterPro"/>
</dbReference>
<reference evidence="3" key="1">
    <citation type="submission" date="2016-10" db="EMBL/GenBank/DDBJ databases">
        <authorList>
            <person name="Varghese N."/>
            <person name="Submissions S."/>
        </authorList>
    </citation>
    <scope>NUCLEOTIDE SEQUENCE [LARGE SCALE GENOMIC DNA]</scope>
    <source>
        <strain evidence="3">DSM 24536</strain>
    </source>
</reference>
<dbReference type="AlphaFoldDB" id="A0A1G9SJE7"/>
<name>A0A1G9SJE7_9SPHI</name>
<protein>
    <submittedName>
        <fullName evidence="2">Metal-sulfur cluster biosynthetic enzyme</fullName>
    </submittedName>
</protein>
<dbReference type="InterPro" id="IPR011013">
    <property type="entry name" value="Gal_mutarotase_sf_dom"/>
</dbReference>
<evidence type="ECO:0000259" key="1">
    <source>
        <dbReference type="Pfam" id="PF01883"/>
    </source>
</evidence>
<feature type="domain" description="MIP18 family-like" evidence="1">
    <location>
        <begin position="571"/>
        <end position="615"/>
    </location>
</feature>
<dbReference type="InterPro" id="IPR002744">
    <property type="entry name" value="MIP18-like"/>
</dbReference>
<dbReference type="Pfam" id="PF01883">
    <property type="entry name" value="FeS_assembly_P"/>
    <property type="match status" value="1"/>
</dbReference>
<dbReference type="EMBL" id="FNHH01000010">
    <property type="protein sequence ID" value="SDM35420.1"/>
    <property type="molecule type" value="Genomic_DNA"/>
</dbReference>
<dbReference type="PANTHER" id="PTHR42831">
    <property type="entry name" value="FE-S PROTEIN MATURATION AUXILIARY FACTOR YITW"/>
    <property type="match status" value="1"/>
</dbReference>
<keyword evidence="3" id="KW-1185">Reference proteome</keyword>